<feature type="compositionally biased region" description="Acidic residues" evidence="1">
    <location>
        <begin position="279"/>
        <end position="302"/>
    </location>
</feature>
<feature type="compositionally biased region" description="Polar residues" evidence="1">
    <location>
        <begin position="235"/>
        <end position="247"/>
    </location>
</feature>
<keyword evidence="4" id="KW-1185">Reference proteome</keyword>
<reference evidence="3" key="1">
    <citation type="submission" date="2019-08" db="EMBL/GenBank/DDBJ databases">
        <title>The improved chromosome-level genome for the pearl oyster Pinctada fucata martensii using PacBio sequencing and Hi-C.</title>
        <authorList>
            <person name="Zheng Z."/>
        </authorList>
    </citation>
    <scope>NUCLEOTIDE SEQUENCE</scope>
    <source>
        <strain evidence="3">ZZ-2019</strain>
        <tissue evidence="3">Adductor muscle</tissue>
    </source>
</reference>
<gene>
    <name evidence="3" type="ORF">FSP39_013307</name>
</gene>
<feature type="compositionally biased region" description="Acidic residues" evidence="1">
    <location>
        <begin position="418"/>
        <end position="440"/>
    </location>
</feature>
<evidence type="ECO:0000313" key="4">
    <source>
        <dbReference type="Proteomes" id="UP001186944"/>
    </source>
</evidence>
<name>A0AA89C3C8_PINIB</name>
<evidence type="ECO:0000256" key="1">
    <source>
        <dbReference type="SAM" id="MobiDB-lite"/>
    </source>
</evidence>
<dbReference type="AlphaFoldDB" id="A0AA89C3C8"/>
<feature type="compositionally biased region" description="Low complexity" evidence="1">
    <location>
        <begin position="339"/>
        <end position="348"/>
    </location>
</feature>
<proteinExistence type="predicted"/>
<feature type="region of interest" description="Disordered" evidence="1">
    <location>
        <begin position="156"/>
        <end position="672"/>
    </location>
</feature>
<feature type="compositionally biased region" description="Acidic residues" evidence="1">
    <location>
        <begin position="559"/>
        <end position="597"/>
    </location>
</feature>
<sequence length="1131" mass="124829">MNTRFETIFKDPDVITELTYLQEHYVITPADKASNNYTFTCKKYYFDSLVKELGLNSPPGNPTYTPTNLSASEIIDNHKSSLASFGFDTNNLDLDLPYLYCIPKMHKNPYKQRFIAGSSKCSTKSVSILLTKVLSEIKSGLQKYCSTVYSRSGINQIQASRGRKGKTATKEPSPEPEKKTKTRGRSHQGQGDGNEDTGKGRVTRAVVQEAETPKQGRGRSAGRNAQPPVTPEPTPRSSSRQKTQTPKAKTPSKAQTPKGKATPAKKGRGRGRGKKAQEEVEAEDEEEEEEEEEVEEEEEEEVEKATPKQRGRGRGAGKATPKSVGKAAAKNTPKKSPAKKPAASPSPARKGRRAKAAEEESEESEPQLVLKKVDSPAKKSPKSSPKAGRKASKSPAKSPSKTPTKSPRGRGRKSADKESEETAAAEAEDKEEEAAPAEEEKESKDETDATADVAEGKADNEDAKMKDAEEEPLEAQEEESKKEEEEEAPEEESKEEEEEMEEDVAPAEESKPVEEEIVEEPSAQTNGEEPPDHSPAKKRKLDDDDDVTEDTSVKKARVEEEETSPVENGAETEEAIENDVEAMEQETADTKESEEDKDYVIINKDEVPPPDSQEVLESAPKEVTPAVEEPSEENMEEENEAAAEEEEVQEEGAEETSQTVIEDVTEEQSEVLKEPAVETMVMENEVVATEAEQEEVLESEPVMPESAPVVAESEPVVQEEPTVANSCPEEPVVQQQDLVAAVQSQSEVVDNVAESVTNCVIPNQIDQTQAAIPKPPSTTDWVVNRKFINNPGFNIETSDPSKHFSVASYNILAQCHLDRNDYSFTEDCYLALDYRHEKLMKEMKFLNADIVCMQEVGPSYFESKLLPAMREIGYEGIMMKRTDDYYDEGEASFYKTSRFTPIQTQTYSLKQLAIENELLGQGLDEGLEDSLAKYLDRPDILIITQLRCNNTQNIITIGNIHVHWGKMEVPDVQCVQIASAIKEVVTKAGSDGHPHILCGDFNSEVTSPGYQLCTEGYLSDAMIQYLQNMENLQLSDGNKTSLVNHLWRAFQHTSSGLKSAYAVAEKSEPVVTSYNRVMKAAVDYIFYSANCMDNVGVLQVSPESAICATGGIPDSVFPSDHVSVMAKFSFK</sequence>
<dbReference type="Proteomes" id="UP001186944">
    <property type="component" value="Unassembled WGS sequence"/>
</dbReference>
<feature type="compositionally biased region" description="Acidic residues" evidence="1">
    <location>
        <begin position="629"/>
        <end position="654"/>
    </location>
</feature>
<feature type="compositionally biased region" description="Acidic residues" evidence="1">
    <location>
        <begin position="468"/>
        <end position="477"/>
    </location>
</feature>
<organism evidence="3 4">
    <name type="scientific">Pinctada imbricata</name>
    <name type="common">Atlantic pearl-oyster</name>
    <name type="synonym">Pinctada martensii</name>
    <dbReference type="NCBI Taxonomy" id="66713"/>
    <lineage>
        <taxon>Eukaryota</taxon>
        <taxon>Metazoa</taxon>
        <taxon>Spiralia</taxon>
        <taxon>Lophotrochozoa</taxon>
        <taxon>Mollusca</taxon>
        <taxon>Bivalvia</taxon>
        <taxon>Autobranchia</taxon>
        <taxon>Pteriomorphia</taxon>
        <taxon>Pterioida</taxon>
        <taxon>Pterioidea</taxon>
        <taxon>Pteriidae</taxon>
        <taxon>Pinctada</taxon>
    </lineage>
</organism>
<dbReference type="EMBL" id="VSWD01000007">
    <property type="protein sequence ID" value="KAK3097801.1"/>
    <property type="molecule type" value="Genomic_DNA"/>
</dbReference>
<feature type="compositionally biased region" description="Basic residues" evidence="1">
    <location>
        <begin position="263"/>
        <end position="274"/>
    </location>
</feature>
<dbReference type="InterPro" id="IPR050410">
    <property type="entry name" value="CCR4/nocturin_mRNA_transcr"/>
</dbReference>
<comment type="caution">
    <text evidence="3">The sequence shown here is derived from an EMBL/GenBank/DDBJ whole genome shotgun (WGS) entry which is preliminary data.</text>
</comment>
<feature type="compositionally biased region" description="Basic and acidic residues" evidence="1">
    <location>
        <begin position="168"/>
        <end position="179"/>
    </location>
</feature>
<dbReference type="InterPro" id="IPR005135">
    <property type="entry name" value="Endo/exonuclease/phosphatase"/>
</dbReference>
<dbReference type="GO" id="GO:0000175">
    <property type="term" value="F:3'-5'-RNA exonuclease activity"/>
    <property type="evidence" value="ECO:0007669"/>
    <property type="project" value="TreeGrafter"/>
</dbReference>
<accession>A0AA89C3C8</accession>
<feature type="compositionally biased region" description="Basic and acidic residues" evidence="1">
    <location>
        <begin position="454"/>
        <end position="467"/>
    </location>
</feature>
<feature type="compositionally biased region" description="Low complexity" evidence="1">
    <location>
        <begin position="253"/>
        <end position="262"/>
    </location>
</feature>
<feature type="compositionally biased region" description="Acidic residues" evidence="1">
    <location>
        <begin position="484"/>
        <end position="506"/>
    </location>
</feature>
<feature type="compositionally biased region" description="Low complexity" evidence="1">
    <location>
        <begin position="393"/>
        <end position="406"/>
    </location>
</feature>
<dbReference type="Pfam" id="PF03372">
    <property type="entry name" value="Exo_endo_phos"/>
    <property type="match status" value="1"/>
</dbReference>
<feature type="domain" description="Endonuclease/exonuclease/phosphatase" evidence="2">
    <location>
        <begin position="808"/>
        <end position="1121"/>
    </location>
</feature>
<protein>
    <recommendedName>
        <fullName evidence="2">Endonuclease/exonuclease/phosphatase domain-containing protein</fullName>
    </recommendedName>
</protein>
<dbReference type="InterPro" id="IPR036691">
    <property type="entry name" value="Endo/exonu/phosph_ase_sf"/>
</dbReference>
<evidence type="ECO:0000313" key="3">
    <source>
        <dbReference type="EMBL" id="KAK3097801.1"/>
    </source>
</evidence>
<dbReference type="Gene3D" id="3.60.10.10">
    <property type="entry name" value="Endonuclease/exonuclease/phosphatase"/>
    <property type="match status" value="1"/>
</dbReference>
<evidence type="ECO:0000259" key="2">
    <source>
        <dbReference type="Pfam" id="PF03372"/>
    </source>
</evidence>
<dbReference type="SUPFAM" id="SSF56219">
    <property type="entry name" value="DNase I-like"/>
    <property type="match status" value="1"/>
</dbReference>
<dbReference type="PANTHER" id="PTHR12121">
    <property type="entry name" value="CARBON CATABOLITE REPRESSOR PROTEIN 4"/>
    <property type="match status" value="1"/>
</dbReference>
<dbReference type="PANTHER" id="PTHR12121:SF34">
    <property type="entry name" value="PROTEIN ANGEL"/>
    <property type="match status" value="1"/>
</dbReference>